<organism evidence="2 3">
    <name type="scientific">Penicillium oxalicum (strain 114-2 / CGMCC 5302)</name>
    <name type="common">Penicillium decumbens</name>
    <dbReference type="NCBI Taxonomy" id="933388"/>
    <lineage>
        <taxon>Eukaryota</taxon>
        <taxon>Fungi</taxon>
        <taxon>Dikarya</taxon>
        <taxon>Ascomycota</taxon>
        <taxon>Pezizomycotina</taxon>
        <taxon>Eurotiomycetes</taxon>
        <taxon>Eurotiomycetidae</taxon>
        <taxon>Eurotiales</taxon>
        <taxon>Aspergillaceae</taxon>
        <taxon>Penicillium</taxon>
    </lineage>
</organism>
<dbReference type="HOGENOM" id="CLU_804365_0_0_1"/>
<gene>
    <name evidence="2" type="ORF">PDE_06323</name>
</gene>
<proteinExistence type="predicted"/>
<sequence length="345" mass="37952">MADTEPVRPSSPEPKLENLTWIEVTRLAEEILVRFENDETTFKRWEVKVVWEYWRGFEMMGLNPGVTVLKFMRDVVIPFASSRVHSRLQGHTRFEKATGADKSKTNKIETPVDEGPAIVYRKGSSPDPATLQDADNVRNKPNPVQSSASVGPNPDNQPLQWDLGAHMRATAAARHISQQSRPQLVDPPKPSSSTDSSSSSNSVITTQRIESATASPAPFDRVPIDRTVQNILTSPISNSKAVNAGASASSSSPTAAATRVDGHPELIKIVCNGGEEIVGVEDLVANNYLLRSTVESFNTTLTSMQAIIKAQQNQINKLSGYIESQHSRIKDLNEQIAYPVRQKQR</sequence>
<keyword evidence="3" id="KW-1185">Reference proteome</keyword>
<reference evidence="2 3" key="1">
    <citation type="journal article" date="2013" name="PLoS ONE">
        <title>Genomic and secretomic analyses reveal unique features of the lignocellulolytic enzyme system of Penicillium decumbens.</title>
        <authorList>
            <person name="Liu G."/>
            <person name="Zhang L."/>
            <person name="Wei X."/>
            <person name="Zou G."/>
            <person name="Qin Y."/>
            <person name="Ma L."/>
            <person name="Li J."/>
            <person name="Zheng H."/>
            <person name="Wang S."/>
            <person name="Wang C."/>
            <person name="Xun L."/>
            <person name="Zhao G.-P."/>
            <person name="Zhou Z."/>
            <person name="Qu Y."/>
        </authorList>
    </citation>
    <scope>NUCLEOTIDE SEQUENCE [LARGE SCALE GENOMIC DNA]</scope>
    <source>
        <strain evidence="3">114-2 / CGMCC 5302</strain>
    </source>
</reference>
<evidence type="ECO:0000313" key="2">
    <source>
        <dbReference type="EMBL" id="EPS31368.1"/>
    </source>
</evidence>
<protein>
    <submittedName>
        <fullName evidence="2">Uncharacterized protein</fullName>
    </submittedName>
</protein>
<accession>S8AYE1</accession>
<feature type="compositionally biased region" description="Basic and acidic residues" evidence="1">
    <location>
        <begin position="92"/>
        <end position="107"/>
    </location>
</feature>
<feature type="compositionally biased region" description="Polar residues" evidence="1">
    <location>
        <begin position="203"/>
        <end position="214"/>
    </location>
</feature>
<dbReference type="EMBL" id="KB644413">
    <property type="protein sequence ID" value="EPS31368.1"/>
    <property type="molecule type" value="Genomic_DNA"/>
</dbReference>
<dbReference type="OrthoDB" id="4340027at2759"/>
<feature type="region of interest" description="Disordered" evidence="1">
    <location>
        <begin position="90"/>
        <end position="221"/>
    </location>
</feature>
<evidence type="ECO:0000313" key="3">
    <source>
        <dbReference type="Proteomes" id="UP000019376"/>
    </source>
</evidence>
<evidence type="ECO:0000256" key="1">
    <source>
        <dbReference type="SAM" id="MobiDB-lite"/>
    </source>
</evidence>
<name>S8AYE1_PENO1</name>
<dbReference type="AlphaFoldDB" id="S8AYE1"/>
<dbReference type="Proteomes" id="UP000019376">
    <property type="component" value="Unassembled WGS sequence"/>
</dbReference>
<feature type="compositionally biased region" description="Polar residues" evidence="1">
    <location>
        <begin position="142"/>
        <end position="159"/>
    </location>
</feature>
<feature type="compositionally biased region" description="Low complexity" evidence="1">
    <location>
        <begin position="191"/>
        <end position="202"/>
    </location>
</feature>